<feature type="compositionally biased region" description="Polar residues" evidence="1">
    <location>
        <begin position="665"/>
        <end position="676"/>
    </location>
</feature>
<feature type="compositionally biased region" description="Low complexity" evidence="1">
    <location>
        <begin position="1647"/>
        <end position="1656"/>
    </location>
</feature>
<evidence type="ECO:0000256" key="1">
    <source>
        <dbReference type="SAM" id="MobiDB-lite"/>
    </source>
</evidence>
<dbReference type="RefSeq" id="XP_060286588.1">
    <property type="nucleotide sequence ID" value="XM_060427008.1"/>
</dbReference>
<dbReference type="InterPro" id="IPR056222">
    <property type="entry name" value="PH_23"/>
</dbReference>
<evidence type="ECO:0000313" key="6">
    <source>
        <dbReference type="Proteomes" id="UP001244011"/>
    </source>
</evidence>
<dbReference type="InterPro" id="IPR056416">
    <property type="entry name" value="DH_2_fung"/>
</dbReference>
<gene>
    <name evidence="5" type="ORF">QBC33DRAFT_527801</name>
</gene>
<dbReference type="Pfam" id="PF24340">
    <property type="entry name" value="DH_2"/>
    <property type="match status" value="2"/>
</dbReference>
<feature type="compositionally biased region" description="Low complexity" evidence="1">
    <location>
        <begin position="1451"/>
        <end position="1464"/>
    </location>
</feature>
<comment type="caution">
    <text evidence="5">The sequence shown here is derived from an EMBL/GenBank/DDBJ whole genome shotgun (WGS) entry which is preliminary data.</text>
</comment>
<evidence type="ECO:0000259" key="3">
    <source>
        <dbReference type="Pfam" id="PF24344"/>
    </source>
</evidence>
<feature type="compositionally biased region" description="Low complexity" evidence="1">
    <location>
        <begin position="677"/>
        <end position="698"/>
    </location>
</feature>
<feature type="compositionally biased region" description="Basic residues" evidence="1">
    <location>
        <begin position="72"/>
        <end position="85"/>
    </location>
</feature>
<feature type="region of interest" description="Disordered" evidence="1">
    <location>
        <begin position="998"/>
        <end position="1020"/>
    </location>
</feature>
<dbReference type="GeneID" id="85310195"/>
<feature type="compositionally biased region" description="Polar residues" evidence="1">
    <location>
        <begin position="636"/>
        <end position="646"/>
    </location>
</feature>
<organism evidence="5 6">
    <name type="scientific">Phialemonium atrogriseum</name>
    <dbReference type="NCBI Taxonomy" id="1093897"/>
    <lineage>
        <taxon>Eukaryota</taxon>
        <taxon>Fungi</taxon>
        <taxon>Dikarya</taxon>
        <taxon>Ascomycota</taxon>
        <taxon>Pezizomycotina</taxon>
        <taxon>Sordariomycetes</taxon>
        <taxon>Sordariomycetidae</taxon>
        <taxon>Cephalothecales</taxon>
        <taxon>Cephalothecaceae</taxon>
        <taxon>Phialemonium</taxon>
    </lineage>
</organism>
<feature type="compositionally biased region" description="Basic and acidic residues" evidence="1">
    <location>
        <begin position="567"/>
        <end position="582"/>
    </location>
</feature>
<feature type="region of interest" description="Disordered" evidence="1">
    <location>
        <begin position="27"/>
        <end position="162"/>
    </location>
</feature>
<sequence length="1816" mass="197750">MRAAAVRRLQQRPGGVQDRVREWQKANAGAVTVKGPAAAATRDVVEATPTEPTEILVDVDEASVTEEDRLRIRARQKSRSRKPSKARGGSGGGPDAKDETVGNDGGGAAQQETASDPKSGTAPKKRIISDGHWMKKGKGRSPPRPTAAAKPKVEGSPMPIPKDFLLRTAQNPSVKNKIKDWALRVEVPEPTQAKKRQTKSDGGFTIDDDVLSTADSSDVGRPRPRKPTDDGVRVRLARTRKPKSETDDGIRIKPIRKKEPPDDGIRVRPLDTALPDDGIRVRPGPPTADDEATERGASSRQESAERSTRVSGAMQDPPLSDMIEVIEEPESEVYTPTKRKGSAKRKPRRTVTPTTVTRTEETEDGKSWMEESDRFPHHEDWDAGSERPSIAPGAKSLADIPVGYSAFSELDLPLGADARNSVRRPKGQRNPSFKAVPNVFKKVVSEGKKIIHDKVDPPKPVFKQPPSIESWLSNTVDPFVDSKPKRASVEKEWVQDSGRRSSETRPQGEPQLKPADDNVDQENADPKVDDEITPKKKTPGTATGTGLKRSRATRSASSPLKSGPRKPFREQLKDAFRGESGGHKLPLVMNPRSQAEPDQGQDQDKDQDGSDWDNPEPRRQSSGSNKRSPSPEPLSTIESTIDSAPSTADLPKRKPPTSGFHALSTILSEDSSSTYRSDTASTVSQTTVTQTTTPTESTGLSREKSRKSGLKRRLTKHSDLVSVLSLPDGQLIAPSRVKSLRSSHSTRKKTSKPDGVNVEDLLQEFADDEHFYQKELKTLVDGVVPVLLTSVVHGDTPSAPAFSGRDTLSAPAFGGHIASAFSGDAPSAPAFDRDLAPAPDRGLAPAFGGSLAPAQKAKAMAKAVVSMGVVLEELKYFHKRVPLSDIHSLLAWLQSVYPLYDNYLDVWRLGFEGLIVNLAPASGKPDDEDSLVNAMPRNEEGDVLDHNGERVDVAQLLKRPLTRIRWFVKFLMGAQRLLGVEEAKMLLAGFEKLQEKARRRHREEKARKTDEDASSTDTTRTRDLRTLAAIDSVVIDQSRQVNAKDTFSLDFIHSSGQRIECRIDLIYRDNINIPADKGDVIIRETGPSSRSWLLFPAIPKAQISARTGDGDGVLTVMVRGRHNKQEWHELIRLSADDKEQVADWLDILGSNPMPPPLPTDLANHAVPSSKADDGANDPAIEGKHGQQSPGSPAPKTPSRYHQRSHSIPKTLVTPPASEDDQSTSPSRTPTQESFLKASQRHSLPIPPSEDHSNFLGDTPKKLTKSLPNSTPYREDGAPPPPIHRTLGTKTKTPPSLAPVELGHPTRMKRRTSSPLKHEYRPSDISSGSSDSSDDSDSLTESSSDELDELDEPGTPATLDTPQSIKTDPTPRDSVVSDSSLTPSNSASQAVTPELKDSSEYAVKSLASVSYWSNRVNNWKDISVDTCSIVVSPGLVEVFPLNAAHSPVGKPESSSSAETANGGAEAGTVRPLIALELTPHARIRLSTVIDVEVRYAPVQSRSLIRKGVDSSTFRFRTPSKVESRHLFDAVYHSCENNSKFQQLQEEARISSFGQQQQQQDQDQAGEGSADDSSSKRRRTWFGRKNSYRASARAPSQSQGSSSGMSASSFLRRLTAGGNLPFDIGKSTLDKQSRPGSVAGVPPASMYTSSAASSGSRSGFTFPRLPSVSMAESNARNQPLGTTGLKIRLHRLVRHHKWEDHGNCTLDITRPDPGTPQQLRPYHGWSKRIVVRSVPKKAGEEPLTLVDLTVGSSCFSTLGNTGVVVNVWEELRDADGNVGAVPAQGGISGGVRRWCLQCPNVAQWMWVMNLVTQEGFAD</sequence>
<evidence type="ECO:0000259" key="4">
    <source>
        <dbReference type="Pfam" id="PF24345"/>
    </source>
</evidence>
<feature type="compositionally biased region" description="Basic residues" evidence="1">
    <location>
        <begin position="337"/>
        <end position="349"/>
    </location>
</feature>
<feature type="compositionally biased region" description="Basic and acidic residues" evidence="1">
    <location>
        <begin position="218"/>
        <end position="233"/>
    </location>
</feature>
<feature type="compositionally biased region" description="Basic and acidic residues" evidence="1">
    <location>
        <begin position="242"/>
        <end position="269"/>
    </location>
</feature>
<feature type="domain" description="DBL homology" evidence="2">
    <location>
        <begin position="756"/>
        <end position="797"/>
    </location>
</feature>
<proteinExistence type="predicted"/>
<dbReference type="EMBL" id="MU839000">
    <property type="protein sequence ID" value="KAK1770375.1"/>
    <property type="molecule type" value="Genomic_DNA"/>
</dbReference>
<feature type="domain" description="PH" evidence="4">
    <location>
        <begin position="1396"/>
        <end position="1547"/>
    </location>
</feature>
<reference evidence="5" key="1">
    <citation type="submission" date="2023-06" db="EMBL/GenBank/DDBJ databases">
        <title>Genome-scale phylogeny and comparative genomics of the fungal order Sordariales.</title>
        <authorList>
            <consortium name="Lawrence Berkeley National Laboratory"/>
            <person name="Hensen N."/>
            <person name="Bonometti L."/>
            <person name="Westerberg I."/>
            <person name="Brannstrom I.O."/>
            <person name="Guillou S."/>
            <person name="Cros-Aarteil S."/>
            <person name="Calhoun S."/>
            <person name="Haridas S."/>
            <person name="Kuo A."/>
            <person name="Mondo S."/>
            <person name="Pangilinan J."/>
            <person name="Riley R."/>
            <person name="Labutti K."/>
            <person name="Andreopoulos B."/>
            <person name="Lipzen A."/>
            <person name="Chen C."/>
            <person name="Yanf M."/>
            <person name="Daum C."/>
            <person name="Ng V."/>
            <person name="Clum A."/>
            <person name="Steindorff A."/>
            <person name="Ohm R."/>
            <person name="Martin F."/>
            <person name="Silar P."/>
            <person name="Natvig D."/>
            <person name="Lalanne C."/>
            <person name="Gautier V."/>
            <person name="Ament-Velasquez S.L."/>
            <person name="Kruys A."/>
            <person name="Hutchinson M.I."/>
            <person name="Powell A.J."/>
            <person name="Barry K."/>
            <person name="Miller A.N."/>
            <person name="Grigoriev I.V."/>
            <person name="Debuchy R."/>
            <person name="Gladieux P."/>
            <person name="Thoren M.H."/>
            <person name="Johannesson H."/>
        </authorList>
    </citation>
    <scope>NUCLEOTIDE SEQUENCE</scope>
    <source>
        <strain evidence="5">8032-3</strain>
    </source>
</reference>
<feature type="compositionally biased region" description="Basic and acidic residues" evidence="1">
    <location>
        <begin position="358"/>
        <end position="385"/>
    </location>
</feature>
<accession>A0AAJ0C566</accession>
<feature type="compositionally biased region" description="Acidic residues" evidence="1">
    <location>
        <begin position="1331"/>
        <end position="1351"/>
    </location>
</feature>
<keyword evidence="6" id="KW-1185">Reference proteome</keyword>
<dbReference type="Proteomes" id="UP001244011">
    <property type="component" value="Unassembled WGS sequence"/>
</dbReference>
<feature type="domain" description="PH" evidence="3">
    <location>
        <begin position="1015"/>
        <end position="1155"/>
    </location>
</feature>
<feature type="region of interest" description="Disordered" evidence="1">
    <location>
        <begin position="1445"/>
        <end position="1464"/>
    </location>
</feature>
<evidence type="ECO:0000259" key="2">
    <source>
        <dbReference type="Pfam" id="PF24340"/>
    </source>
</evidence>
<feature type="domain" description="DBL homology" evidence="2">
    <location>
        <begin position="853"/>
        <end position="1001"/>
    </location>
</feature>
<feature type="compositionally biased region" description="Basic and acidic residues" evidence="1">
    <location>
        <begin position="480"/>
        <end position="503"/>
    </location>
</feature>
<name>A0AAJ0C566_9PEZI</name>
<protein>
    <submittedName>
        <fullName evidence="5">Uncharacterized protein</fullName>
    </submittedName>
</protein>
<feature type="compositionally biased region" description="Polar residues" evidence="1">
    <location>
        <begin position="1357"/>
        <end position="1366"/>
    </location>
</feature>
<feature type="region of interest" description="Disordered" evidence="1">
    <location>
        <begin position="449"/>
        <end position="713"/>
    </location>
</feature>
<feature type="compositionally biased region" description="Polar residues" evidence="1">
    <location>
        <begin position="1375"/>
        <end position="1390"/>
    </location>
</feature>
<feature type="region of interest" description="Disordered" evidence="1">
    <location>
        <begin position="1621"/>
        <end position="1656"/>
    </location>
</feature>
<feature type="region of interest" description="Disordered" evidence="1">
    <location>
        <begin position="1546"/>
        <end position="1605"/>
    </location>
</feature>
<evidence type="ECO:0000313" key="5">
    <source>
        <dbReference type="EMBL" id="KAK1770375.1"/>
    </source>
</evidence>
<feature type="region of interest" description="Disordered" evidence="1">
    <location>
        <begin position="1147"/>
        <end position="1397"/>
    </location>
</feature>
<feature type="region of interest" description="Disordered" evidence="1">
    <location>
        <begin position="189"/>
        <end position="395"/>
    </location>
</feature>
<dbReference type="Pfam" id="PF24345">
    <property type="entry name" value="PH_24"/>
    <property type="match status" value="1"/>
</dbReference>
<feature type="compositionally biased region" description="Basic and acidic residues" evidence="1">
    <location>
        <begin position="524"/>
        <end position="534"/>
    </location>
</feature>
<dbReference type="Pfam" id="PF24344">
    <property type="entry name" value="PH_23"/>
    <property type="match status" value="1"/>
</dbReference>
<feature type="compositionally biased region" description="Basic residues" evidence="1">
    <location>
        <begin position="704"/>
        <end position="713"/>
    </location>
</feature>
<dbReference type="InterPro" id="IPR056223">
    <property type="entry name" value="PH_24"/>
</dbReference>
<feature type="compositionally biased region" description="Polar residues" evidence="1">
    <location>
        <begin position="1222"/>
        <end position="1233"/>
    </location>
</feature>
<feature type="compositionally biased region" description="Low complexity" evidence="1">
    <location>
        <begin position="1586"/>
        <end position="1605"/>
    </location>
</feature>